<feature type="compositionally biased region" description="Low complexity" evidence="1">
    <location>
        <begin position="24"/>
        <end position="37"/>
    </location>
</feature>
<proteinExistence type="predicted"/>
<evidence type="ECO:0000313" key="3">
    <source>
        <dbReference type="EMBL" id="XCH30223.1"/>
    </source>
</evidence>
<evidence type="ECO:0000256" key="1">
    <source>
        <dbReference type="SAM" id="MobiDB-lite"/>
    </source>
</evidence>
<name>A0AAU8G1A5_9MICO</name>
<feature type="compositionally biased region" description="Basic and acidic residues" evidence="1">
    <location>
        <begin position="51"/>
        <end position="60"/>
    </location>
</feature>
<protein>
    <submittedName>
        <fullName evidence="3">DUF6318 family protein</fullName>
    </submittedName>
</protein>
<dbReference type="InterPro" id="IPR046281">
    <property type="entry name" value="DUF6318"/>
</dbReference>
<gene>
    <name evidence="3" type="ORF">ABRQ22_00555</name>
</gene>
<accession>A0AAU8G1A5</accession>
<organism evidence="3">
    <name type="scientific">Cellulosimicrobium sp. ES-005</name>
    <dbReference type="NCBI Taxonomy" id="3163031"/>
    <lineage>
        <taxon>Bacteria</taxon>
        <taxon>Bacillati</taxon>
        <taxon>Actinomycetota</taxon>
        <taxon>Actinomycetes</taxon>
        <taxon>Micrococcales</taxon>
        <taxon>Promicromonosporaceae</taxon>
        <taxon>Cellulosimicrobium</taxon>
    </lineage>
</organism>
<feature type="domain" description="DUF6318" evidence="2">
    <location>
        <begin position="51"/>
        <end position="184"/>
    </location>
</feature>
<dbReference type="Pfam" id="PF19843">
    <property type="entry name" value="DUF6318"/>
    <property type="match status" value="1"/>
</dbReference>
<sequence length="190" mass="19524">MGVVVAVGCVVAGCTGGGGPGPSPSVDEPVVPSPSESESPEPTPTETGPVKPDRPAAMDRDDAEGAAAAAEYFLSLYAYVLATGDTAEWDAMTWAETCEFCAKVKSDAEEIAASGDTYEGAEITVSNPDVEFDDLGGGYPVLFDFQQTPHLRTASDGSVVSEDRGGSGRLQIDVSVATGDWLVLAVTSVE</sequence>
<feature type="region of interest" description="Disordered" evidence="1">
    <location>
        <begin position="13"/>
        <end position="63"/>
    </location>
</feature>
<dbReference type="EMBL" id="CP159290">
    <property type="protein sequence ID" value="XCH30223.1"/>
    <property type="molecule type" value="Genomic_DNA"/>
</dbReference>
<reference evidence="3" key="1">
    <citation type="submission" date="2024-06" db="EMBL/GenBank/DDBJ databases">
        <title>Complete genome sequence of the cellulolytic actinobacterium, Cellulosimicrobium ES-005.</title>
        <authorList>
            <person name="Matthews C.T."/>
            <person name="Underwood K.D."/>
            <person name="Ghanchi K.M."/>
            <person name="Fields S.D."/>
            <person name="Gardner S.G."/>
        </authorList>
    </citation>
    <scope>NUCLEOTIDE SEQUENCE</scope>
    <source>
        <strain evidence="3">ES-005</strain>
    </source>
</reference>
<evidence type="ECO:0000259" key="2">
    <source>
        <dbReference type="Pfam" id="PF19843"/>
    </source>
</evidence>
<dbReference type="RefSeq" id="WP_353708216.1">
    <property type="nucleotide sequence ID" value="NZ_CP159290.1"/>
</dbReference>
<dbReference type="AlphaFoldDB" id="A0AAU8G1A5"/>